<proteinExistence type="predicted"/>
<gene>
    <name evidence="1" type="ORF">NCTC7688_00563</name>
</gene>
<protein>
    <submittedName>
        <fullName evidence="1">IraB protein</fullName>
    </submittedName>
</protein>
<dbReference type="InterPro" id="IPR010813">
    <property type="entry name" value="DUF1413"/>
</dbReference>
<reference evidence="1 2" key="1">
    <citation type="submission" date="2018-06" db="EMBL/GenBank/DDBJ databases">
        <authorList>
            <consortium name="Pathogen Informatics"/>
            <person name="Doyle S."/>
        </authorList>
    </citation>
    <scope>NUCLEOTIDE SEQUENCE [LARGE SCALE GENOMIC DNA]</scope>
    <source>
        <strain evidence="1 2">NCTC7688</strain>
    </source>
</reference>
<dbReference type="GeneID" id="3616283"/>
<dbReference type="Proteomes" id="UP000254707">
    <property type="component" value="Unassembled WGS sequence"/>
</dbReference>
<dbReference type="EMBL" id="UHED01000001">
    <property type="protein sequence ID" value="SUM82067.1"/>
    <property type="molecule type" value="Genomic_DNA"/>
</dbReference>
<evidence type="ECO:0000313" key="1">
    <source>
        <dbReference type="EMBL" id="SUM82067.1"/>
    </source>
</evidence>
<dbReference type="AlphaFoldDB" id="A0A380HKT4"/>
<organism evidence="1 2">
    <name type="scientific">Staphylococcus saprophyticus</name>
    <dbReference type="NCBI Taxonomy" id="29385"/>
    <lineage>
        <taxon>Bacteria</taxon>
        <taxon>Bacillati</taxon>
        <taxon>Bacillota</taxon>
        <taxon>Bacilli</taxon>
        <taxon>Bacillales</taxon>
        <taxon>Staphylococcaceae</taxon>
        <taxon>Staphylococcus</taxon>
    </lineage>
</organism>
<dbReference type="Pfam" id="PF07205">
    <property type="entry name" value="DUF1413"/>
    <property type="match status" value="1"/>
</dbReference>
<evidence type="ECO:0000313" key="2">
    <source>
        <dbReference type="Proteomes" id="UP000254707"/>
    </source>
</evidence>
<name>A0A380HKT4_STASA</name>
<dbReference type="RefSeq" id="WP_002482376.1">
    <property type="nucleotide sequence ID" value="NZ_CAXOKG010000002.1"/>
</dbReference>
<accession>A0A380HKT4</accession>
<sequence length="89" mass="11205">MNFDEKLEALRKSIDRTSFQFHFEDLFDKDEWIQMPILERQQLEKTFRKYVAQHNHLRIPYASEEHIRMRMYNSLYDFNEIKHNFKDYV</sequence>
<dbReference type="OMA" id="SEEHIRM"/>